<reference evidence="1" key="1">
    <citation type="submission" date="2023-05" db="EMBL/GenBank/DDBJ databases">
        <title>Nepenthes gracilis genome sequencing.</title>
        <authorList>
            <person name="Fukushima K."/>
        </authorList>
    </citation>
    <scope>NUCLEOTIDE SEQUENCE</scope>
    <source>
        <strain evidence="1">SING2019-196</strain>
    </source>
</reference>
<protein>
    <submittedName>
        <fullName evidence="1">Uncharacterized protein</fullName>
    </submittedName>
</protein>
<evidence type="ECO:0000313" key="2">
    <source>
        <dbReference type="Proteomes" id="UP001279734"/>
    </source>
</evidence>
<dbReference type="EMBL" id="BSYO01000002">
    <property type="protein sequence ID" value="GMH00277.1"/>
    <property type="molecule type" value="Genomic_DNA"/>
</dbReference>
<accession>A0AAD3P9K7</accession>
<comment type="caution">
    <text evidence="1">The sequence shown here is derived from an EMBL/GenBank/DDBJ whole genome shotgun (WGS) entry which is preliminary data.</text>
</comment>
<dbReference type="AlphaFoldDB" id="A0AAD3P9K7"/>
<name>A0AAD3P9K7_NEPGR</name>
<proteinExistence type="predicted"/>
<keyword evidence="2" id="KW-1185">Reference proteome</keyword>
<sequence length="92" mass="10435">MIALRQNKGDFSRQTTSVPQIKRADKRTCPALKEFGGPACAFDWAHRNMFFRSVGSRSSGLKCWVSCKGPYAPFSVQRNPFTAFLFVTRDRV</sequence>
<organism evidence="1 2">
    <name type="scientific">Nepenthes gracilis</name>
    <name type="common">Slender pitcher plant</name>
    <dbReference type="NCBI Taxonomy" id="150966"/>
    <lineage>
        <taxon>Eukaryota</taxon>
        <taxon>Viridiplantae</taxon>
        <taxon>Streptophyta</taxon>
        <taxon>Embryophyta</taxon>
        <taxon>Tracheophyta</taxon>
        <taxon>Spermatophyta</taxon>
        <taxon>Magnoliopsida</taxon>
        <taxon>eudicotyledons</taxon>
        <taxon>Gunneridae</taxon>
        <taxon>Pentapetalae</taxon>
        <taxon>Caryophyllales</taxon>
        <taxon>Nepenthaceae</taxon>
        <taxon>Nepenthes</taxon>
    </lineage>
</organism>
<dbReference type="Proteomes" id="UP001279734">
    <property type="component" value="Unassembled WGS sequence"/>
</dbReference>
<gene>
    <name evidence="1" type="ORF">Nepgr_002116</name>
</gene>
<evidence type="ECO:0000313" key="1">
    <source>
        <dbReference type="EMBL" id="GMH00277.1"/>
    </source>
</evidence>